<keyword evidence="2" id="KW-0963">Cytoplasm</keyword>
<dbReference type="GO" id="GO:0005737">
    <property type="term" value="C:cytoplasm"/>
    <property type="evidence" value="ECO:0007669"/>
    <property type="project" value="UniProtKB-SubCell"/>
</dbReference>
<evidence type="ECO:0000313" key="6">
    <source>
        <dbReference type="Proteomes" id="UP000195321"/>
    </source>
</evidence>
<keyword evidence="2" id="KW-0028">Amino-acid biosynthesis</keyword>
<comment type="subunit">
    <text evidence="2">Homodimer.</text>
</comment>
<dbReference type="PANTHER" id="PTHR32268:SF11">
    <property type="entry name" value="HOMOSERINE O-ACETYLTRANSFERASE"/>
    <property type="match status" value="1"/>
</dbReference>
<keyword evidence="2" id="KW-0012">Acyltransferase</keyword>
<dbReference type="GO" id="GO:0009092">
    <property type="term" value="P:homoserine metabolic process"/>
    <property type="evidence" value="ECO:0007669"/>
    <property type="project" value="TreeGrafter"/>
</dbReference>
<dbReference type="PANTHER" id="PTHR32268">
    <property type="entry name" value="HOMOSERINE O-ACETYLTRANSFERASE"/>
    <property type="match status" value="1"/>
</dbReference>
<comment type="caution">
    <text evidence="5">The sequence shown here is derived from an EMBL/GenBank/DDBJ whole genome shotgun (WGS) entry which is preliminary data.</text>
</comment>
<keyword evidence="1 2" id="KW-0808">Transferase</keyword>
<dbReference type="Proteomes" id="UP000195321">
    <property type="component" value="Unassembled WGS sequence"/>
</dbReference>
<dbReference type="AlphaFoldDB" id="A0A1Y3MRR1"/>
<reference evidence="5 6" key="1">
    <citation type="submission" date="2017-02" db="EMBL/GenBank/DDBJ databases">
        <title>Bacillus pseudomycoides isolate FSL K6-0042.</title>
        <authorList>
            <person name="Kovac J."/>
        </authorList>
    </citation>
    <scope>NUCLEOTIDE SEQUENCE [LARGE SCALE GENOMIC DNA]</scope>
    <source>
        <strain evidence="5 6">FSL K6-0042</strain>
    </source>
</reference>
<proteinExistence type="inferred from homology"/>
<dbReference type="GO" id="GO:0009086">
    <property type="term" value="P:methionine biosynthetic process"/>
    <property type="evidence" value="ECO:0007669"/>
    <property type="project" value="TreeGrafter"/>
</dbReference>
<evidence type="ECO:0000259" key="4">
    <source>
        <dbReference type="Pfam" id="PF00561"/>
    </source>
</evidence>
<evidence type="ECO:0000256" key="2">
    <source>
        <dbReference type="HAMAP-Rule" id="MF_00296"/>
    </source>
</evidence>
<sequence>MMYVKKESFHLKEFTFENGIKIPVQIGYETYGKLNWEKSNAILVCHYFSATSHAAGKYTEQDLIPGWWDGLIGPGKAIDTDRYFVICTDNLCNVQVKNPYVITTGPKSVNPITGSEYGMGFPVFTFLDVARVQYELVNAMGITRLHAVIGPSAGGMIAQQWAVRYPHMVERMIGVITNPQNPVVTSVNVLQNAIEAIQLDPKWNDGNYGDEQPTKGLHLAGKMMFINGFDAHYYETTFPRNSTETLAYENFSARTSFEQNINALTLQNITFVDANSWMYTAKATLLHDLAHGFSSLEEALSQIEADVLMIPCKQDLLQPSRYNYKMVELLQKQGKYAEVYEIESMNGHMAGVFDVHLFEKKVDEFLKRASGHA</sequence>
<dbReference type="SUPFAM" id="SSF53474">
    <property type="entry name" value="alpha/beta-Hydrolases"/>
    <property type="match status" value="1"/>
</dbReference>
<feature type="active site" description="Nucleophile" evidence="3">
    <location>
        <position position="152"/>
    </location>
</feature>
<dbReference type="GO" id="GO:0004414">
    <property type="term" value="F:homoserine O-acetyltransferase activity"/>
    <property type="evidence" value="ECO:0007669"/>
    <property type="project" value="TreeGrafter"/>
</dbReference>
<dbReference type="PIRSF" id="PIRSF000443">
    <property type="entry name" value="Homoser_Ac_trans"/>
    <property type="match status" value="1"/>
</dbReference>
<name>A0A1Y3MRR1_9BACI</name>
<evidence type="ECO:0000313" key="5">
    <source>
        <dbReference type="EMBL" id="OUM49793.1"/>
    </source>
</evidence>
<dbReference type="RefSeq" id="WP_088093794.1">
    <property type="nucleotide sequence ID" value="NZ_JBALMA010000012.1"/>
</dbReference>
<dbReference type="HAMAP" id="MF_00296">
    <property type="entry name" value="MetX_acyltransf"/>
    <property type="match status" value="1"/>
</dbReference>
<protein>
    <recommendedName>
        <fullName evidence="2">Probable acyltransferase</fullName>
        <ecNumber evidence="2">2.3.1.-</ecNumber>
    </recommendedName>
</protein>
<dbReference type="InterPro" id="IPR029058">
    <property type="entry name" value="AB_hydrolase_fold"/>
</dbReference>
<dbReference type="Gene3D" id="3.40.50.1820">
    <property type="entry name" value="alpha/beta hydrolase"/>
    <property type="match status" value="1"/>
</dbReference>
<evidence type="ECO:0000256" key="3">
    <source>
        <dbReference type="PIRSR" id="PIRSR000443-1"/>
    </source>
</evidence>
<feature type="active site" evidence="2 3">
    <location>
        <position position="315"/>
    </location>
</feature>
<evidence type="ECO:0000256" key="1">
    <source>
        <dbReference type="ARBA" id="ARBA00022679"/>
    </source>
</evidence>
<dbReference type="InterPro" id="IPR000073">
    <property type="entry name" value="AB_hydrolase_1"/>
</dbReference>
<dbReference type="Pfam" id="PF00561">
    <property type="entry name" value="Abhydrolase_1"/>
    <property type="match status" value="1"/>
</dbReference>
<dbReference type="InterPro" id="IPR008220">
    <property type="entry name" value="HAT_MetX-like"/>
</dbReference>
<dbReference type="EC" id="2.3.1.-" evidence="2"/>
<comment type="subcellular location">
    <subcellularLocation>
        <location evidence="2">Cytoplasm</location>
    </subcellularLocation>
</comment>
<feature type="domain" description="AB hydrolase-1" evidence="4">
    <location>
        <begin position="76"/>
        <end position="330"/>
    </location>
</feature>
<comment type="similarity">
    <text evidence="2">Belongs to the AB hydrolase superfamily. MetX family.</text>
</comment>
<organism evidence="5 6">
    <name type="scientific">Bacillus pseudomycoides</name>
    <dbReference type="NCBI Taxonomy" id="64104"/>
    <lineage>
        <taxon>Bacteria</taxon>
        <taxon>Bacillati</taxon>
        <taxon>Bacillota</taxon>
        <taxon>Bacilli</taxon>
        <taxon>Bacillales</taxon>
        <taxon>Bacillaceae</taxon>
        <taxon>Bacillus</taxon>
        <taxon>Bacillus cereus group</taxon>
    </lineage>
</organism>
<dbReference type="EMBL" id="MWPX01000004">
    <property type="protein sequence ID" value="OUM49793.1"/>
    <property type="molecule type" value="Genomic_DNA"/>
</dbReference>
<dbReference type="NCBIfam" id="NF005262">
    <property type="entry name" value="PRK06765.1"/>
    <property type="match status" value="1"/>
</dbReference>
<gene>
    <name evidence="5" type="ORF">BW425_06335</name>
</gene>
<accession>A0A1Y3MRR1</accession>
<feature type="active site" evidence="3">
    <location>
        <position position="348"/>
    </location>
</feature>
<comment type="caution">
    <text evidence="2">Lacks conserved residue(s) required for the propagation of feature annotation.</text>
</comment>